<gene>
    <name evidence="2" type="ORF">MELLADRAFT_92885</name>
</gene>
<feature type="compositionally biased region" description="Polar residues" evidence="1">
    <location>
        <begin position="1"/>
        <end position="14"/>
    </location>
</feature>
<feature type="region of interest" description="Disordered" evidence="1">
    <location>
        <begin position="253"/>
        <end position="279"/>
    </location>
</feature>
<reference evidence="3" key="1">
    <citation type="journal article" date="2011" name="Proc. Natl. Acad. Sci. U.S.A.">
        <title>Obligate biotrophy features unraveled by the genomic analysis of rust fungi.</title>
        <authorList>
            <person name="Duplessis S."/>
            <person name="Cuomo C.A."/>
            <person name="Lin Y.-C."/>
            <person name="Aerts A."/>
            <person name="Tisserant E."/>
            <person name="Veneault-Fourrey C."/>
            <person name="Joly D.L."/>
            <person name="Hacquard S."/>
            <person name="Amselem J."/>
            <person name="Cantarel B.L."/>
            <person name="Chiu R."/>
            <person name="Coutinho P.M."/>
            <person name="Feau N."/>
            <person name="Field M."/>
            <person name="Frey P."/>
            <person name="Gelhaye E."/>
            <person name="Goldberg J."/>
            <person name="Grabherr M.G."/>
            <person name="Kodira C.D."/>
            <person name="Kohler A."/>
            <person name="Kuees U."/>
            <person name="Lindquist E.A."/>
            <person name="Lucas S.M."/>
            <person name="Mago R."/>
            <person name="Mauceli E."/>
            <person name="Morin E."/>
            <person name="Murat C."/>
            <person name="Pangilinan J.L."/>
            <person name="Park R."/>
            <person name="Pearson M."/>
            <person name="Quesneville H."/>
            <person name="Rouhier N."/>
            <person name="Sakthikumar S."/>
            <person name="Salamov A.A."/>
            <person name="Schmutz J."/>
            <person name="Selles B."/>
            <person name="Shapiro H."/>
            <person name="Tanguay P."/>
            <person name="Tuskan G.A."/>
            <person name="Henrissat B."/>
            <person name="Van de Peer Y."/>
            <person name="Rouze P."/>
            <person name="Ellis J.G."/>
            <person name="Dodds P.N."/>
            <person name="Schein J.E."/>
            <person name="Zhong S."/>
            <person name="Hamelin R.C."/>
            <person name="Grigoriev I.V."/>
            <person name="Szabo L.J."/>
            <person name="Martin F."/>
        </authorList>
    </citation>
    <scope>NUCLEOTIDE SEQUENCE [LARGE SCALE GENOMIC DNA]</scope>
    <source>
        <strain evidence="3">98AG31 / pathotype 3-4-7</strain>
    </source>
</reference>
<dbReference type="OrthoDB" id="10505819at2759"/>
<feature type="compositionally biased region" description="Polar residues" evidence="1">
    <location>
        <begin position="377"/>
        <end position="386"/>
    </location>
</feature>
<sequence>MSYSRHSTSKHQILSPSFSSNQVFQSSSSDQKNNEPNDDEIELYKAIKASEDQFKLENQLKIIESNEIEKAIKISKNKDTRVLPPNNQPETSRRPSRLPPGASYPIEKDYLIEDELLSIAIKLSLQERDHWDSVEALRKLGPPPLPYRRTNTGAGDREGRRVPDVPKENRKVLPITIPPPLPPRKNLVNYDDFEDRYNHHHHHQDLSDEFSDHVSLDSDDESNSFDDLSIHSSHYNPLDSTTNLLNQRSFVKEEKDADQHQLEDLSSDEERNQDFLPTRKSSLQDSFVTAIDEIDRDSVLDHHSVHQASSFGSQRDNESRLPIYQKPKIPNKFIDSSDTVHQLDVVDQGFRTPNTSFDSSDTIHQVPVDDQDARTPTGISNSSHSIHQLEVDDPEGPSINRLSAQPDPIQQLGINTEEARTPKQDSSDPLDEIHELENNLNETHANQGDEPSEEIMNSIQSIAKIKYIKQEPEGTDGELTTRNEEIDVESCHESLKVSDSQSLWIETKTCSDLLKWLMW</sequence>
<feature type="compositionally biased region" description="Polar residues" evidence="1">
    <location>
        <begin position="352"/>
        <end position="363"/>
    </location>
</feature>
<feature type="compositionally biased region" description="Basic and acidic residues" evidence="1">
    <location>
        <begin position="155"/>
        <end position="165"/>
    </location>
</feature>
<dbReference type="AlphaFoldDB" id="F4S346"/>
<name>F4S346_MELLP</name>
<feature type="compositionally biased region" description="Basic and acidic residues" evidence="1">
    <location>
        <begin position="417"/>
        <end position="430"/>
    </location>
</feature>
<protein>
    <submittedName>
        <fullName evidence="2">Uncharacterized protein</fullName>
    </submittedName>
</protein>
<dbReference type="GeneID" id="18936405"/>
<proteinExistence type="predicted"/>
<dbReference type="RefSeq" id="XP_007415821.1">
    <property type="nucleotide sequence ID" value="XM_007415759.1"/>
</dbReference>
<feature type="compositionally biased region" description="Basic and acidic residues" evidence="1">
    <location>
        <begin position="253"/>
        <end position="273"/>
    </location>
</feature>
<feature type="region of interest" description="Disordered" evidence="1">
    <location>
        <begin position="76"/>
        <end position="103"/>
    </location>
</feature>
<evidence type="ECO:0000256" key="1">
    <source>
        <dbReference type="SAM" id="MobiDB-lite"/>
    </source>
</evidence>
<feature type="region of interest" description="Disordered" evidence="1">
    <location>
        <begin position="202"/>
        <end position="223"/>
    </location>
</feature>
<dbReference type="EMBL" id="GL883142">
    <property type="protein sequence ID" value="EGG00973.1"/>
    <property type="molecule type" value="Genomic_DNA"/>
</dbReference>
<feature type="compositionally biased region" description="Low complexity" evidence="1">
    <location>
        <begin position="15"/>
        <end position="29"/>
    </location>
</feature>
<organism evidence="3">
    <name type="scientific">Melampsora larici-populina (strain 98AG31 / pathotype 3-4-7)</name>
    <name type="common">Poplar leaf rust fungus</name>
    <dbReference type="NCBI Taxonomy" id="747676"/>
    <lineage>
        <taxon>Eukaryota</taxon>
        <taxon>Fungi</taxon>
        <taxon>Dikarya</taxon>
        <taxon>Basidiomycota</taxon>
        <taxon>Pucciniomycotina</taxon>
        <taxon>Pucciniomycetes</taxon>
        <taxon>Pucciniales</taxon>
        <taxon>Melampsoraceae</taxon>
        <taxon>Melampsora</taxon>
    </lineage>
</organism>
<feature type="region of interest" description="Disordered" evidence="1">
    <location>
        <begin position="352"/>
        <end position="430"/>
    </location>
</feature>
<evidence type="ECO:0000313" key="2">
    <source>
        <dbReference type="EMBL" id="EGG00973.1"/>
    </source>
</evidence>
<feature type="region of interest" description="Disordered" evidence="1">
    <location>
        <begin position="142"/>
        <end position="165"/>
    </location>
</feature>
<dbReference type="KEGG" id="mlr:MELLADRAFT_92885"/>
<keyword evidence="3" id="KW-1185">Reference proteome</keyword>
<dbReference type="VEuPathDB" id="FungiDB:MELLADRAFT_92885"/>
<accession>F4S346</accession>
<dbReference type="InParanoid" id="F4S346"/>
<dbReference type="Proteomes" id="UP000001072">
    <property type="component" value="Unassembled WGS sequence"/>
</dbReference>
<evidence type="ECO:0000313" key="3">
    <source>
        <dbReference type="Proteomes" id="UP000001072"/>
    </source>
</evidence>
<feature type="compositionally biased region" description="Basic and acidic residues" evidence="1">
    <location>
        <begin position="204"/>
        <end position="216"/>
    </location>
</feature>
<dbReference type="HOGENOM" id="CLU_524852_0_0_1"/>
<feature type="region of interest" description="Disordered" evidence="1">
    <location>
        <begin position="1"/>
        <end position="39"/>
    </location>
</feature>